<dbReference type="PANTHER" id="PTHR10720">
    <property type="entry name" value="HEME OXYGENASE"/>
    <property type="match status" value="1"/>
</dbReference>
<dbReference type="InterPro" id="IPR016084">
    <property type="entry name" value="Haem_Oase-like_multi-hlx"/>
</dbReference>
<dbReference type="CDD" id="cd19165">
    <property type="entry name" value="HemeO"/>
    <property type="match status" value="1"/>
</dbReference>
<evidence type="ECO:0000256" key="2">
    <source>
        <dbReference type="ARBA" id="ARBA00022723"/>
    </source>
</evidence>
<dbReference type="GO" id="GO:0046872">
    <property type="term" value="F:metal ion binding"/>
    <property type="evidence" value="ECO:0007669"/>
    <property type="project" value="UniProtKB-KW"/>
</dbReference>
<dbReference type="GO" id="GO:0004392">
    <property type="term" value="F:heme oxygenase (decyclizing) activity"/>
    <property type="evidence" value="ECO:0007669"/>
    <property type="project" value="InterPro"/>
</dbReference>
<keyword evidence="6" id="KW-1185">Reference proteome</keyword>
<accession>A0A2V0NR05</accession>
<comment type="caution">
    <text evidence="5">The sequence shown here is derived from an EMBL/GenBank/DDBJ whole genome shotgun (WGS) entry which is preliminary data.</text>
</comment>
<dbReference type="Proteomes" id="UP000247498">
    <property type="component" value="Unassembled WGS sequence"/>
</dbReference>
<evidence type="ECO:0000313" key="5">
    <source>
        <dbReference type="EMBL" id="GBF89739.1"/>
    </source>
</evidence>
<sequence>MAPPPAAASDEFVPALRRATRRQHGIANALILAKLAVALTDRKLYGKALGQFLPVYAALEAALARHRAAPCLGRVAELALSIPPRSEAMARDLEALLGPDWAAAVPASRSARAYAEHLERLADTAPELLIPYAWSLNVPILLPFMGRQVAKGLGLAESGPGVEFFSIPGKAGRLPELRAAVNAAGRELAPAARAAALEEGCQQFRLNNAVVAEFLLPAGAAAAAVARALLSAVLRLRAVLAAALAALLVAVLLRRGGWA</sequence>
<organism evidence="5 6">
    <name type="scientific">Raphidocelis subcapitata</name>
    <dbReference type="NCBI Taxonomy" id="307507"/>
    <lineage>
        <taxon>Eukaryota</taxon>
        <taxon>Viridiplantae</taxon>
        <taxon>Chlorophyta</taxon>
        <taxon>core chlorophytes</taxon>
        <taxon>Chlorophyceae</taxon>
        <taxon>CS clade</taxon>
        <taxon>Sphaeropleales</taxon>
        <taxon>Selenastraceae</taxon>
        <taxon>Raphidocelis</taxon>
    </lineage>
</organism>
<dbReference type="AlphaFoldDB" id="A0A2V0NR05"/>
<name>A0A2V0NR05_9CHLO</name>
<gene>
    <name evidence="5" type="ORF">Rsub_02909</name>
</gene>
<dbReference type="InterPro" id="IPR016053">
    <property type="entry name" value="Haem_Oase-like"/>
</dbReference>
<keyword evidence="2" id="KW-0479">Metal-binding</keyword>
<keyword evidence="4" id="KW-1133">Transmembrane helix</keyword>
<feature type="transmembrane region" description="Helical" evidence="4">
    <location>
        <begin position="210"/>
        <end position="230"/>
    </location>
</feature>
<evidence type="ECO:0000256" key="1">
    <source>
        <dbReference type="ARBA" id="ARBA00022617"/>
    </source>
</evidence>
<feature type="transmembrane region" description="Helical" evidence="4">
    <location>
        <begin position="236"/>
        <end position="253"/>
    </location>
</feature>
<dbReference type="Gene3D" id="1.20.910.10">
    <property type="entry name" value="Heme oxygenase-like"/>
    <property type="match status" value="1"/>
</dbReference>
<dbReference type="GO" id="GO:0006788">
    <property type="term" value="P:heme oxidation"/>
    <property type="evidence" value="ECO:0007669"/>
    <property type="project" value="InterPro"/>
</dbReference>
<evidence type="ECO:0000313" key="6">
    <source>
        <dbReference type="Proteomes" id="UP000247498"/>
    </source>
</evidence>
<keyword evidence="3" id="KW-0408">Iron</keyword>
<dbReference type="OrthoDB" id="652091at2759"/>
<dbReference type="EMBL" id="BDRX01000012">
    <property type="protein sequence ID" value="GBF89739.1"/>
    <property type="molecule type" value="Genomic_DNA"/>
</dbReference>
<dbReference type="SUPFAM" id="SSF48613">
    <property type="entry name" value="Heme oxygenase-like"/>
    <property type="match status" value="1"/>
</dbReference>
<reference evidence="5 6" key="1">
    <citation type="journal article" date="2018" name="Sci. Rep.">
        <title>Raphidocelis subcapitata (=Pseudokirchneriella subcapitata) provides an insight into genome evolution and environmental adaptations in the Sphaeropleales.</title>
        <authorList>
            <person name="Suzuki S."/>
            <person name="Yamaguchi H."/>
            <person name="Nakajima N."/>
            <person name="Kawachi M."/>
        </authorList>
    </citation>
    <scope>NUCLEOTIDE SEQUENCE [LARGE SCALE GENOMIC DNA]</scope>
    <source>
        <strain evidence="5 6">NIES-35</strain>
    </source>
</reference>
<keyword evidence="1" id="KW-0349">Heme</keyword>
<dbReference type="Pfam" id="PF01126">
    <property type="entry name" value="Heme_oxygenase"/>
    <property type="match status" value="1"/>
</dbReference>
<dbReference type="PANTHER" id="PTHR10720:SF0">
    <property type="entry name" value="HEME OXYGENASE"/>
    <property type="match status" value="1"/>
</dbReference>
<evidence type="ECO:0000256" key="3">
    <source>
        <dbReference type="ARBA" id="ARBA00023004"/>
    </source>
</evidence>
<keyword evidence="4" id="KW-0812">Transmembrane</keyword>
<evidence type="ECO:0008006" key="7">
    <source>
        <dbReference type="Google" id="ProtNLM"/>
    </source>
</evidence>
<keyword evidence="4" id="KW-0472">Membrane</keyword>
<dbReference type="InParanoid" id="A0A2V0NR05"/>
<dbReference type="STRING" id="307507.A0A2V0NR05"/>
<proteinExistence type="predicted"/>
<dbReference type="InterPro" id="IPR002051">
    <property type="entry name" value="Haem_Oase"/>
</dbReference>
<protein>
    <recommendedName>
        <fullName evidence="7">Heme oxygenase</fullName>
    </recommendedName>
</protein>
<evidence type="ECO:0000256" key="4">
    <source>
        <dbReference type="SAM" id="Phobius"/>
    </source>
</evidence>